<gene>
    <name evidence="2" type="ORF">ACFOW9_09285</name>
</gene>
<evidence type="ECO:0000313" key="3">
    <source>
        <dbReference type="Proteomes" id="UP001595773"/>
    </source>
</evidence>
<dbReference type="RefSeq" id="WP_230067418.1">
    <property type="nucleotide sequence ID" value="NZ_BAABLL010000004.1"/>
</dbReference>
<organism evidence="2 3">
    <name type="scientific">Arthrobacter cryoconiti</name>
    <dbReference type="NCBI Taxonomy" id="748907"/>
    <lineage>
        <taxon>Bacteria</taxon>
        <taxon>Bacillati</taxon>
        <taxon>Actinomycetota</taxon>
        <taxon>Actinomycetes</taxon>
        <taxon>Micrococcales</taxon>
        <taxon>Micrococcaceae</taxon>
        <taxon>Arthrobacter</taxon>
    </lineage>
</organism>
<dbReference type="InterPro" id="IPR017517">
    <property type="entry name" value="Maleyloyr_isom"/>
</dbReference>
<evidence type="ECO:0000313" key="2">
    <source>
        <dbReference type="EMBL" id="MFC4265791.1"/>
    </source>
</evidence>
<dbReference type="InterPro" id="IPR024344">
    <property type="entry name" value="MDMPI_metal-binding"/>
</dbReference>
<evidence type="ECO:0000259" key="1">
    <source>
        <dbReference type="Pfam" id="PF11716"/>
    </source>
</evidence>
<dbReference type="Gene3D" id="1.20.120.450">
    <property type="entry name" value="dinb family like domain"/>
    <property type="match status" value="1"/>
</dbReference>
<keyword evidence="3" id="KW-1185">Reference proteome</keyword>
<comment type="caution">
    <text evidence="2">The sequence shown here is derived from an EMBL/GenBank/DDBJ whole genome shotgun (WGS) entry which is preliminary data.</text>
</comment>
<dbReference type="Proteomes" id="UP001595773">
    <property type="component" value="Unassembled WGS sequence"/>
</dbReference>
<accession>A0ABV8R001</accession>
<dbReference type="Pfam" id="PF11716">
    <property type="entry name" value="MDMPI_N"/>
    <property type="match status" value="1"/>
</dbReference>
<reference evidence="3" key="1">
    <citation type="journal article" date="2019" name="Int. J. Syst. Evol. Microbiol.">
        <title>The Global Catalogue of Microorganisms (GCM) 10K type strain sequencing project: providing services to taxonomists for standard genome sequencing and annotation.</title>
        <authorList>
            <consortium name="The Broad Institute Genomics Platform"/>
            <consortium name="The Broad Institute Genome Sequencing Center for Infectious Disease"/>
            <person name="Wu L."/>
            <person name="Ma J."/>
        </authorList>
    </citation>
    <scope>NUCLEOTIDE SEQUENCE [LARGE SCALE GENOMIC DNA]</scope>
    <source>
        <strain evidence="3">CGMCC 1.10698</strain>
    </source>
</reference>
<dbReference type="GO" id="GO:0016853">
    <property type="term" value="F:isomerase activity"/>
    <property type="evidence" value="ECO:0007669"/>
    <property type="project" value="UniProtKB-KW"/>
</dbReference>
<dbReference type="InterPro" id="IPR034660">
    <property type="entry name" value="DinB/YfiT-like"/>
</dbReference>
<sequence length="216" mass="23876">MVKSSDGYLWQLVHTERAALARELAALTPEQWHHQSLCGRWDVEDVVAHLTAAASLTQWPWLRSMVMARFQPDVHNQRRLQEHRGNTSAATLERFRAVINSNIAPSSHTSAYLGEVLVHAQDIRRVLGLPHTPSIEASTAVAEFYANRNFAVASRTRVKGLHLSADDGPFSAGTGPRVTGPTIALVMVMAGRWQYLEDLQGHGVEALRSRLESSPA</sequence>
<proteinExistence type="predicted"/>
<dbReference type="EMBL" id="JBHSCQ010000010">
    <property type="protein sequence ID" value="MFC4265791.1"/>
    <property type="molecule type" value="Genomic_DNA"/>
</dbReference>
<dbReference type="NCBIfam" id="TIGR03083">
    <property type="entry name" value="maleylpyruvate isomerase family mycothiol-dependent enzyme"/>
    <property type="match status" value="1"/>
</dbReference>
<feature type="domain" description="Mycothiol-dependent maleylpyruvate isomerase metal-binding" evidence="1">
    <location>
        <begin position="14"/>
        <end position="98"/>
    </location>
</feature>
<protein>
    <submittedName>
        <fullName evidence="2">Maleylpyruvate isomerase family mycothiol-dependent enzyme</fullName>
    </submittedName>
</protein>
<dbReference type="SUPFAM" id="SSF109854">
    <property type="entry name" value="DinB/YfiT-like putative metalloenzymes"/>
    <property type="match status" value="1"/>
</dbReference>
<name>A0ABV8R001_9MICC</name>
<keyword evidence="2" id="KW-0413">Isomerase</keyword>